<proteinExistence type="predicted"/>
<dbReference type="Gene3D" id="3.90.550.10">
    <property type="entry name" value="Spore Coat Polysaccharide Biosynthesis Protein SpsA, Chain A"/>
    <property type="match status" value="1"/>
</dbReference>
<protein>
    <submittedName>
        <fullName evidence="2">Glycosyltransferase family 2 protein</fullName>
    </submittedName>
</protein>
<name>A0ABR7ZXG3_9CYAN</name>
<dbReference type="InterPro" id="IPR029044">
    <property type="entry name" value="Nucleotide-diphossugar_trans"/>
</dbReference>
<dbReference type="PANTHER" id="PTHR43685">
    <property type="entry name" value="GLYCOSYLTRANSFERASE"/>
    <property type="match status" value="1"/>
</dbReference>
<evidence type="ECO:0000313" key="2">
    <source>
        <dbReference type="EMBL" id="MBD2188083.1"/>
    </source>
</evidence>
<organism evidence="2 3">
    <name type="scientific">Pseudanabaena mucicola FACHB-723</name>
    <dbReference type="NCBI Taxonomy" id="2692860"/>
    <lineage>
        <taxon>Bacteria</taxon>
        <taxon>Bacillati</taxon>
        <taxon>Cyanobacteriota</taxon>
        <taxon>Cyanophyceae</taxon>
        <taxon>Pseudanabaenales</taxon>
        <taxon>Pseudanabaenaceae</taxon>
        <taxon>Pseudanabaena</taxon>
    </lineage>
</organism>
<dbReference type="EMBL" id="JACJQB010000011">
    <property type="protein sequence ID" value="MBD2188083.1"/>
    <property type="molecule type" value="Genomic_DNA"/>
</dbReference>
<evidence type="ECO:0000259" key="1">
    <source>
        <dbReference type="Pfam" id="PF00535"/>
    </source>
</evidence>
<dbReference type="RefSeq" id="WP_190402942.1">
    <property type="nucleotide sequence ID" value="NZ_JACJQB010000011.1"/>
</dbReference>
<evidence type="ECO:0000313" key="3">
    <source>
        <dbReference type="Proteomes" id="UP000642094"/>
    </source>
</evidence>
<dbReference type="InterPro" id="IPR050834">
    <property type="entry name" value="Glycosyltransf_2"/>
</dbReference>
<gene>
    <name evidence="2" type="ORF">H6F41_07995</name>
</gene>
<dbReference type="Pfam" id="PF00535">
    <property type="entry name" value="Glycos_transf_2"/>
    <property type="match status" value="1"/>
</dbReference>
<feature type="domain" description="Glycosyltransferase 2-like" evidence="1">
    <location>
        <begin position="6"/>
        <end position="124"/>
    </location>
</feature>
<dbReference type="InterPro" id="IPR001173">
    <property type="entry name" value="Glyco_trans_2-like"/>
</dbReference>
<dbReference type="SUPFAM" id="SSF53448">
    <property type="entry name" value="Nucleotide-diphospho-sugar transferases"/>
    <property type="match status" value="1"/>
</dbReference>
<dbReference type="Proteomes" id="UP000642094">
    <property type="component" value="Unassembled WGS sequence"/>
</dbReference>
<sequence>MTRCYILLPVHNRRDITQNFIECLKSQTYQNYELILIDDGSIDGTAQMVASQISNLKIITGKGNWWWAGGLQQGINWLKTNIPDSKDVVLMINDDVFIKPDFLEIGLKLLQRMPNTLLQAQCYSMQTENCLDVGINADFNTFTFSTPNSYQAINCLSTRGLFISWQDLQKVGDFYPRLLPHYLSDYEFTIRAYRKGLTLCTQSDLKVWLNEETTGFHPRGKLQFTSILKRYFSRRSSSNKIDWTMFVLLACPRDKILINLGRIWINGLVKLFAGRGA</sequence>
<dbReference type="PANTHER" id="PTHR43685:SF3">
    <property type="entry name" value="SLR2126 PROTEIN"/>
    <property type="match status" value="1"/>
</dbReference>
<keyword evidence="3" id="KW-1185">Reference proteome</keyword>
<comment type="caution">
    <text evidence="2">The sequence shown here is derived from an EMBL/GenBank/DDBJ whole genome shotgun (WGS) entry which is preliminary data.</text>
</comment>
<reference evidence="2 3" key="1">
    <citation type="journal article" date="2020" name="ISME J.">
        <title>Comparative genomics reveals insights into cyanobacterial evolution and habitat adaptation.</title>
        <authorList>
            <person name="Chen M.Y."/>
            <person name="Teng W.K."/>
            <person name="Zhao L."/>
            <person name="Hu C.X."/>
            <person name="Zhou Y.K."/>
            <person name="Han B.P."/>
            <person name="Song L.R."/>
            <person name="Shu W.S."/>
        </authorList>
    </citation>
    <scope>NUCLEOTIDE SEQUENCE [LARGE SCALE GENOMIC DNA]</scope>
    <source>
        <strain evidence="2 3">FACHB-723</strain>
    </source>
</reference>
<accession>A0ABR7ZXG3</accession>